<reference evidence="2 3" key="1">
    <citation type="submission" date="2023-06" db="EMBL/GenBank/DDBJ databases">
        <authorList>
            <person name="Yushchuk O."/>
            <person name="Binda E."/>
            <person name="Ruckert-Reed C."/>
            <person name="Fedorenko V."/>
            <person name="Kalinowski J."/>
            <person name="Marinelli F."/>
        </authorList>
    </citation>
    <scope>NUCLEOTIDE SEQUENCE [LARGE SCALE GENOMIC DNA]</scope>
    <source>
        <strain evidence="2 3">NRRL 3884</strain>
    </source>
</reference>
<gene>
    <name evidence="2" type="ORF">ACTOB_002515</name>
</gene>
<accession>A0ABY8WRG0</accession>
<evidence type="ECO:0008006" key="4">
    <source>
        <dbReference type="Google" id="ProtNLM"/>
    </source>
</evidence>
<organism evidence="2 3">
    <name type="scientific">Actinoplanes oblitus</name>
    <dbReference type="NCBI Taxonomy" id="3040509"/>
    <lineage>
        <taxon>Bacteria</taxon>
        <taxon>Bacillati</taxon>
        <taxon>Actinomycetota</taxon>
        <taxon>Actinomycetes</taxon>
        <taxon>Micromonosporales</taxon>
        <taxon>Micromonosporaceae</taxon>
        <taxon>Actinoplanes</taxon>
    </lineage>
</organism>
<name>A0ABY8WRG0_9ACTN</name>
<dbReference type="EMBL" id="CP126980">
    <property type="protein sequence ID" value="WIM98894.1"/>
    <property type="molecule type" value="Genomic_DNA"/>
</dbReference>
<evidence type="ECO:0000313" key="2">
    <source>
        <dbReference type="EMBL" id="WIM98894.1"/>
    </source>
</evidence>
<evidence type="ECO:0000313" key="3">
    <source>
        <dbReference type="Proteomes" id="UP001240150"/>
    </source>
</evidence>
<dbReference type="Proteomes" id="UP001240150">
    <property type="component" value="Chromosome"/>
</dbReference>
<keyword evidence="1" id="KW-0812">Transmembrane</keyword>
<feature type="transmembrane region" description="Helical" evidence="1">
    <location>
        <begin position="68"/>
        <end position="88"/>
    </location>
</feature>
<protein>
    <recommendedName>
        <fullName evidence="4">Sensor domain-containing protein</fullName>
    </recommendedName>
</protein>
<keyword evidence="1" id="KW-1133">Transmembrane helix</keyword>
<dbReference type="RefSeq" id="WP_284920323.1">
    <property type="nucleotide sequence ID" value="NZ_CP126980.1"/>
</dbReference>
<feature type="transmembrane region" description="Helical" evidence="1">
    <location>
        <begin position="190"/>
        <end position="212"/>
    </location>
</feature>
<feature type="transmembrane region" description="Helical" evidence="1">
    <location>
        <begin position="163"/>
        <end position="184"/>
    </location>
</feature>
<keyword evidence="1" id="KW-0472">Membrane</keyword>
<keyword evidence="3" id="KW-1185">Reference proteome</keyword>
<sequence>MTDRTTLVIPAERVGDLDIPPVALDTGAADPEWVDWPLDRWGRRTPALRLPMSPRAARRARWRIRIQPYVAAVQWLGLAGLMVLLFWAPRGWDALRFASVGVSMLAVWLQPGPGVLPQMPCPQRGGGLRLNHVPADVVERWRAANPGLTDTREPAPRWYSRRFYALTGSGLILASILLGVLLTHDGRATPVWLATMVLLLFPAGIAVAMKVLPPGYIRFDRS</sequence>
<proteinExistence type="predicted"/>
<evidence type="ECO:0000256" key="1">
    <source>
        <dbReference type="SAM" id="Phobius"/>
    </source>
</evidence>